<dbReference type="AlphaFoldDB" id="A0A6A4R1K2"/>
<dbReference type="Gene3D" id="3.40.50.1110">
    <property type="entry name" value="SGNH hydrolase"/>
    <property type="match status" value="1"/>
</dbReference>
<accession>A0A6A4R1K2</accession>
<evidence type="ECO:0000256" key="1">
    <source>
        <dbReference type="ARBA" id="ARBA00008668"/>
    </source>
</evidence>
<evidence type="ECO:0000313" key="6">
    <source>
        <dbReference type="EMBL" id="KAE9619296.1"/>
    </source>
</evidence>
<dbReference type="SUPFAM" id="SSF52266">
    <property type="entry name" value="SGNH hydrolase"/>
    <property type="match status" value="1"/>
</dbReference>
<keyword evidence="4" id="KW-0443">Lipid metabolism</keyword>
<dbReference type="GO" id="GO:0016042">
    <property type="term" value="P:lipid catabolic process"/>
    <property type="evidence" value="ECO:0007669"/>
    <property type="project" value="UniProtKB-KW"/>
</dbReference>
<comment type="similarity">
    <text evidence="1">Belongs to the 'GDSL' lipolytic enzyme family.</text>
</comment>
<proteinExistence type="inferred from homology"/>
<keyword evidence="7" id="KW-1185">Reference proteome</keyword>
<keyword evidence="3" id="KW-0442">Lipid degradation</keyword>
<dbReference type="EMBL" id="WOCE01000002">
    <property type="protein sequence ID" value="KAE9619296.1"/>
    <property type="molecule type" value="Genomic_DNA"/>
</dbReference>
<organism evidence="6 7">
    <name type="scientific">Lupinus albus</name>
    <name type="common">White lupine</name>
    <name type="synonym">Lupinus termis</name>
    <dbReference type="NCBI Taxonomy" id="3870"/>
    <lineage>
        <taxon>Eukaryota</taxon>
        <taxon>Viridiplantae</taxon>
        <taxon>Streptophyta</taxon>
        <taxon>Embryophyta</taxon>
        <taxon>Tracheophyta</taxon>
        <taxon>Spermatophyta</taxon>
        <taxon>Magnoliopsida</taxon>
        <taxon>eudicotyledons</taxon>
        <taxon>Gunneridae</taxon>
        <taxon>Pentapetalae</taxon>
        <taxon>rosids</taxon>
        <taxon>fabids</taxon>
        <taxon>Fabales</taxon>
        <taxon>Fabaceae</taxon>
        <taxon>Papilionoideae</taxon>
        <taxon>50 kb inversion clade</taxon>
        <taxon>genistoids sensu lato</taxon>
        <taxon>core genistoids</taxon>
        <taxon>Genisteae</taxon>
        <taxon>Lupinus</taxon>
    </lineage>
</organism>
<dbReference type="OrthoDB" id="1600564at2759"/>
<dbReference type="InterPro" id="IPR036514">
    <property type="entry name" value="SGNH_hydro_sf"/>
</dbReference>
<keyword evidence="5" id="KW-0732">Signal</keyword>
<evidence type="ECO:0000313" key="7">
    <source>
        <dbReference type="Proteomes" id="UP000447434"/>
    </source>
</evidence>
<evidence type="ECO:0000256" key="5">
    <source>
        <dbReference type="SAM" id="SignalP"/>
    </source>
</evidence>
<feature type="signal peptide" evidence="5">
    <location>
        <begin position="1"/>
        <end position="25"/>
    </location>
</feature>
<feature type="chain" id="PRO_5025462723" evidence="5">
    <location>
        <begin position="26"/>
        <end position="363"/>
    </location>
</feature>
<dbReference type="Proteomes" id="UP000447434">
    <property type="component" value="Chromosome 2"/>
</dbReference>
<evidence type="ECO:0000256" key="4">
    <source>
        <dbReference type="ARBA" id="ARBA00023098"/>
    </source>
</evidence>
<dbReference type="InterPro" id="IPR001087">
    <property type="entry name" value="GDSL"/>
</dbReference>
<protein>
    <submittedName>
        <fullName evidence="6">Putative carboxylesterase</fullName>
    </submittedName>
</protein>
<dbReference type="PANTHER" id="PTHR46020:SF4">
    <property type="entry name" value="OS04G0650200 PROTEIN"/>
    <property type="match status" value="1"/>
</dbReference>
<dbReference type="PANTHER" id="PTHR46020">
    <property type="entry name" value="OSJNBB0059K02.9 PROTEIN"/>
    <property type="match status" value="1"/>
</dbReference>
<dbReference type="GO" id="GO:0016788">
    <property type="term" value="F:hydrolase activity, acting on ester bonds"/>
    <property type="evidence" value="ECO:0007669"/>
    <property type="project" value="InterPro"/>
</dbReference>
<name>A0A6A4R1K2_LUPAL</name>
<evidence type="ECO:0000256" key="3">
    <source>
        <dbReference type="ARBA" id="ARBA00022963"/>
    </source>
</evidence>
<dbReference type="Pfam" id="PF00657">
    <property type="entry name" value="Lipase_GDSL"/>
    <property type="match status" value="1"/>
</dbReference>
<sequence length="363" mass="40099">MKQNQTLMALFPLFLILTIAAEVEGTKLFVFGDSYVDTGNNLNASSYKLPYGMTYPGTPSGRYANGRVLTDYIASYLKIETPTAYTLKNSSNLHNGINFAYGGTGLFKTLFDGPNLTVQIDSFEQLIKQNVYSKSDVESSIFLVNDGGNDYVAFAVKDRNLFGIEKFMKSLVEELSVNIKRIHSLGAEKIFVSLLPPAGCVPKISVVSLYHKCLDPLNKVSRNHNTMLLQVVEDLNKELGKPVVRTLDIYNSFQSAIETMQKNHKENSTLMNPLEPCCAPLKAGFACGNVDEKGNKRYTLCEKPELSFFWDNLHPSQNGWNSVFTQLELSLSQIIGGGGGGGGGGNLTIMELYYFSILILVRC</sequence>
<reference evidence="7" key="1">
    <citation type="journal article" date="2020" name="Nat. Commun.">
        <title>Genome sequence of the cluster root forming white lupin.</title>
        <authorList>
            <person name="Hufnagel B."/>
            <person name="Marques A."/>
            <person name="Soriano A."/>
            <person name="Marques L."/>
            <person name="Divol F."/>
            <person name="Doumas P."/>
            <person name="Sallet E."/>
            <person name="Mancinotti D."/>
            <person name="Carrere S."/>
            <person name="Marande W."/>
            <person name="Arribat S."/>
            <person name="Keller J."/>
            <person name="Huneau C."/>
            <person name="Blein T."/>
            <person name="Aime D."/>
            <person name="Laguerre M."/>
            <person name="Taylor J."/>
            <person name="Schubert V."/>
            <person name="Nelson M."/>
            <person name="Geu-Flores F."/>
            <person name="Crespi M."/>
            <person name="Gallardo-Guerrero K."/>
            <person name="Delaux P.-M."/>
            <person name="Salse J."/>
            <person name="Berges H."/>
            <person name="Guyot R."/>
            <person name="Gouzy J."/>
            <person name="Peret B."/>
        </authorList>
    </citation>
    <scope>NUCLEOTIDE SEQUENCE [LARGE SCALE GENOMIC DNA]</scope>
    <source>
        <strain evidence="7">cv. Amiga</strain>
    </source>
</reference>
<gene>
    <name evidence="6" type="ORF">Lalb_Chr02g0151601</name>
</gene>
<comment type="caution">
    <text evidence="6">The sequence shown here is derived from an EMBL/GenBank/DDBJ whole genome shotgun (WGS) entry which is preliminary data.</text>
</comment>
<keyword evidence="2" id="KW-0378">Hydrolase</keyword>
<evidence type="ECO:0000256" key="2">
    <source>
        <dbReference type="ARBA" id="ARBA00022801"/>
    </source>
</evidence>